<dbReference type="InterPro" id="IPR011705">
    <property type="entry name" value="BACK"/>
</dbReference>
<organism evidence="3 4">
    <name type="scientific">Dillenia turbinata</name>
    <dbReference type="NCBI Taxonomy" id="194707"/>
    <lineage>
        <taxon>Eukaryota</taxon>
        <taxon>Viridiplantae</taxon>
        <taxon>Streptophyta</taxon>
        <taxon>Embryophyta</taxon>
        <taxon>Tracheophyta</taxon>
        <taxon>Spermatophyta</taxon>
        <taxon>Magnoliopsida</taxon>
        <taxon>eudicotyledons</taxon>
        <taxon>Gunneridae</taxon>
        <taxon>Pentapetalae</taxon>
        <taxon>Dilleniales</taxon>
        <taxon>Dilleniaceae</taxon>
        <taxon>Dillenia</taxon>
    </lineage>
</organism>
<evidence type="ECO:0000313" key="3">
    <source>
        <dbReference type="EMBL" id="KAK6944005.1"/>
    </source>
</evidence>
<dbReference type="SMART" id="SM00875">
    <property type="entry name" value="BACK"/>
    <property type="match status" value="1"/>
</dbReference>
<evidence type="ECO:0000256" key="1">
    <source>
        <dbReference type="ARBA" id="ARBA00002668"/>
    </source>
</evidence>
<comment type="caution">
    <text evidence="3">The sequence shown here is derived from an EMBL/GenBank/DDBJ whole genome shotgun (WGS) entry which is preliminary data.</text>
</comment>
<sequence>MFTLDHADDSIPELCVGYLARNFMRVMSCSSFGDIPYELLYHCVQRTDLTIDSEKHLSEALIVWLAANADRSKRFGSNYEEHFVILKEIRVSLLPLWFVAGGKRTCPYFSGLAVQSISRILSLLKDPSTGYQNVLDFVGDDLRIRLTEFSEKMNLSGCPQITSAVLLFSLLPRNHNTNSSLRIPIDQPLMKLEGFLGFPNQTSDKSLPTLSYEAVVEVDISKCTRLNIDAAINCFSKSFPSLRILKAAYCPNFRLTSLHNLVVKCSSIDEVDLSTDISPIPWTKSLAWSHSPASRKTGYSLAYVSGFEPHISVERLQNISILTLEGRSDVTG</sequence>
<dbReference type="Proteomes" id="UP001370490">
    <property type="component" value="Unassembled WGS sequence"/>
</dbReference>
<keyword evidence="4" id="KW-1185">Reference proteome</keyword>
<accession>A0AAN8W273</accession>
<dbReference type="AlphaFoldDB" id="A0AAN8W273"/>
<protein>
    <submittedName>
        <fullName evidence="3">BTB/Kelch-associated</fullName>
    </submittedName>
</protein>
<gene>
    <name evidence="3" type="ORF">RJ641_025107</name>
</gene>
<reference evidence="3 4" key="1">
    <citation type="submission" date="2023-12" db="EMBL/GenBank/DDBJ databases">
        <title>A high-quality genome assembly for Dillenia turbinata (Dilleniales).</title>
        <authorList>
            <person name="Chanderbali A."/>
        </authorList>
    </citation>
    <scope>NUCLEOTIDE SEQUENCE [LARGE SCALE GENOMIC DNA]</scope>
    <source>
        <strain evidence="3">LSX21</strain>
        <tissue evidence="3">Leaf</tissue>
    </source>
</reference>
<dbReference type="Pfam" id="PF07707">
    <property type="entry name" value="BACK"/>
    <property type="match status" value="1"/>
</dbReference>
<evidence type="ECO:0000313" key="4">
    <source>
        <dbReference type="Proteomes" id="UP001370490"/>
    </source>
</evidence>
<name>A0AAN8W273_9MAGN</name>
<evidence type="ECO:0000259" key="2">
    <source>
        <dbReference type="SMART" id="SM00875"/>
    </source>
</evidence>
<comment type="function">
    <text evidence="1">May act as a substrate-specific adapter of an E3 ubiquitin-protein ligase complex (CUL3-RBX1-BTB) which mediates the ubiquitination and subsequent proteasomal degradation of target proteins.</text>
</comment>
<dbReference type="Gene3D" id="1.25.40.420">
    <property type="match status" value="1"/>
</dbReference>
<dbReference type="EMBL" id="JBAMMX010000003">
    <property type="protein sequence ID" value="KAK6944005.1"/>
    <property type="molecule type" value="Genomic_DNA"/>
</dbReference>
<proteinExistence type="predicted"/>
<feature type="domain" description="BACK" evidence="2">
    <location>
        <begin position="1"/>
        <end position="100"/>
    </location>
</feature>